<feature type="domain" description="C2H2-type" evidence="6">
    <location>
        <begin position="159"/>
        <end position="186"/>
    </location>
</feature>
<keyword evidence="4" id="KW-0863">Zinc-finger</keyword>
<organism evidence="8 9">
    <name type="scientific">Pelobates cultripes</name>
    <name type="common">Western spadefoot toad</name>
    <dbReference type="NCBI Taxonomy" id="61616"/>
    <lineage>
        <taxon>Eukaryota</taxon>
        <taxon>Metazoa</taxon>
        <taxon>Chordata</taxon>
        <taxon>Craniata</taxon>
        <taxon>Vertebrata</taxon>
        <taxon>Euteleostomi</taxon>
        <taxon>Amphibia</taxon>
        <taxon>Batrachia</taxon>
        <taxon>Anura</taxon>
        <taxon>Pelobatoidea</taxon>
        <taxon>Pelobatidae</taxon>
        <taxon>Pelobates</taxon>
    </lineage>
</organism>
<dbReference type="PANTHER" id="PTHR16089:SF40">
    <property type="entry name" value="SUPPRESSOR OF ACTIVATED EGL-4 PROTEIN 1"/>
    <property type="match status" value="1"/>
</dbReference>
<dbReference type="GO" id="GO:0003714">
    <property type="term" value="F:transcription corepressor activity"/>
    <property type="evidence" value="ECO:0007669"/>
    <property type="project" value="TreeGrafter"/>
</dbReference>
<evidence type="ECO:0000313" key="8">
    <source>
        <dbReference type="EMBL" id="CAH2314212.1"/>
    </source>
</evidence>
<keyword evidence="9" id="KW-1185">Reference proteome</keyword>
<keyword evidence="4" id="KW-0862">Zinc</keyword>
<dbReference type="EMBL" id="OW240920">
    <property type="protein sequence ID" value="CAH2314212.1"/>
    <property type="molecule type" value="Genomic_DNA"/>
</dbReference>
<dbReference type="PROSITE" id="PS51156">
    <property type="entry name" value="ELM2"/>
    <property type="match status" value="1"/>
</dbReference>
<proteinExistence type="predicted"/>
<evidence type="ECO:0000256" key="4">
    <source>
        <dbReference type="PROSITE-ProRule" id="PRU00042"/>
    </source>
</evidence>
<feature type="compositionally biased region" description="Polar residues" evidence="5">
    <location>
        <begin position="849"/>
        <end position="991"/>
    </location>
</feature>
<dbReference type="PROSITE" id="PS00028">
    <property type="entry name" value="ZINC_FINGER_C2H2_1"/>
    <property type="match status" value="2"/>
</dbReference>
<dbReference type="InterPro" id="IPR013087">
    <property type="entry name" value="Znf_C2H2_type"/>
</dbReference>
<keyword evidence="2" id="KW-0804">Transcription</keyword>
<feature type="region of interest" description="Disordered" evidence="5">
    <location>
        <begin position="488"/>
        <end position="577"/>
    </location>
</feature>
<evidence type="ECO:0000259" key="6">
    <source>
        <dbReference type="PROSITE" id="PS50157"/>
    </source>
</evidence>
<keyword evidence="1" id="KW-0805">Transcription regulation</keyword>
<dbReference type="InterPro" id="IPR000949">
    <property type="entry name" value="ELM2_dom"/>
</dbReference>
<dbReference type="GO" id="GO:0005667">
    <property type="term" value="C:transcription regulator complex"/>
    <property type="evidence" value="ECO:0007669"/>
    <property type="project" value="TreeGrafter"/>
</dbReference>
<dbReference type="InterPro" id="IPR036236">
    <property type="entry name" value="Znf_C2H2_sf"/>
</dbReference>
<protein>
    <submittedName>
        <fullName evidence="8">Zinc finger 541</fullName>
    </submittedName>
</protein>
<evidence type="ECO:0000313" key="9">
    <source>
        <dbReference type="Proteomes" id="UP001295444"/>
    </source>
</evidence>
<sequence>MEYWYSQVWFDAALKRRLAFYGSNPTEKRVQTMRRELAEDLQKEAEWRNLVYPEYPELRPANITLTSTDNPLQDDLAGLSLSCNVLEDSSDSETLPSLFELGIFSPREDKPVTKSRDDAYHKRKSPQIPGTECGICGKCFHSTASLNKHYVTHSQKRSHVCRVCRKAFKRQDHLMGHMLTHLPNKPFKCPEHGCKKGYCDVRSLKRHSEICVFKKAKSKVGSTGPKKQGVSVSTTLSSQRKMESPGLLKLPIPAKDHFRFMVTNTTQKKRQYSTGLLDGQAPSHVPNISTLNENVAQHRTLSMPENVPSTSIFTLTGTDKDTTPTNIVLPSTADPMWLDNRPNETLASCLNTQHYKTQSTESLLVRSTETGHMGEPREDASARQSLAIRLNAIAPIYFCPPSKPFGNTSGWEYSDAASYCLSQSDNKTFQANEFLTEFSIHPYGSLNVQDQRQYPQRVLQLVTGTLQQHVSQNIPNMSVLQHFQRLLEPGPVSSQNPGIHLLGKTQTDSMPIKDLESASPRDPRQGNSPNFFSFPKGIAGDHGPGGYANHTKRSTGRSLGSTDSKRHQQLEPGWQAQVSSNKVRVDFDVVSAASPSQVALASFPVSRRFPSLSKRGSKVTSASSIQNIKLSEAEISLNMPKLPADTAAQCVSETSFKDGAGVLVIPVSVPVIPGNEQNKIQETVSDIHSEVTCSKKERKMRPGPKSLIIPPALPEVHPTLSGSFQSNLRSPKTYLSEHLHNGLCCYPPYTPPPMLSPVRQSTGLYFNTLCPPTPASTALGPNIADGASCDLCHVEDDTVFTIKPHINVGNRFQAEIPELRHFSLAAREEEKASLVWRPCSDLETDKSSRLNGTPDKSSRLNGTPDKSNRLNGTPDKSSRLNGTPDKSNRLNGTPDKSSRLNGTPDKSNHLNGTPDKSNPLNGTPDKSNRLNGTPDKSNPLNGTPDKSNRLNGTPDKSNHLNGTPDKSSRLNGTPDKSNRLNGTPDKSNRLNGTPDKIA</sequence>
<evidence type="ECO:0000256" key="5">
    <source>
        <dbReference type="SAM" id="MobiDB-lite"/>
    </source>
</evidence>
<keyword evidence="3" id="KW-0539">Nucleus</keyword>
<name>A0AAD1WJI9_PELCU</name>
<feature type="compositionally biased region" description="Basic and acidic residues" evidence="5">
    <location>
        <begin position="511"/>
        <end position="524"/>
    </location>
</feature>
<evidence type="ECO:0000259" key="7">
    <source>
        <dbReference type="PROSITE" id="PS51156"/>
    </source>
</evidence>
<accession>A0AAD1WJI9</accession>
<evidence type="ECO:0000256" key="2">
    <source>
        <dbReference type="ARBA" id="ARBA00023163"/>
    </source>
</evidence>
<feature type="region of interest" description="Disordered" evidence="5">
    <location>
        <begin position="843"/>
        <end position="998"/>
    </location>
</feature>
<dbReference type="PANTHER" id="PTHR16089">
    <property type="entry name" value="REST COREPRESSOR COREST PROTEIN-RELATED"/>
    <property type="match status" value="1"/>
</dbReference>
<dbReference type="GO" id="GO:0000118">
    <property type="term" value="C:histone deacetylase complex"/>
    <property type="evidence" value="ECO:0007669"/>
    <property type="project" value="TreeGrafter"/>
</dbReference>
<dbReference type="GO" id="GO:0006357">
    <property type="term" value="P:regulation of transcription by RNA polymerase II"/>
    <property type="evidence" value="ECO:0007669"/>
    <property type="project" value="TreeGrafter"/>
</dbReference>
<dbReference type="SUPFAM" id="SSF57667">
    <property type="entry name" value="beta-beta-alpha zinc fingers"/>
    <property type="match status" value="2"/>
</dbReference>
<dbReference type="PROSITE" id="PS50157">
    <property type="entry name" value="ZINC_FINGER_C2H2_2"/>
    <property type="match status" value="2"/>
</dbReference>
<dbReference type="Gene3D" id="3.30.160.60">
    <property type="entry name" value="Classic Zinc Finger"/>
    <property type="match status" value="2"/>
</dbReference>
<reference evidence="8" key="1">
    <citation type="submission" date="2022-03" db="EMBL/GenBank/DDBJ databases">
        <authorList>
            <person name="Alioto T."/>
            <person name="Alioto T."/>
            <person name="Gomez Garrido J."/>
        </authorList>
    </citation>
    <scope>NUCLEOTIDE SEQUENCE</scope>
</reference>
<gene>
    <name evidence="8" type="ORF">PECUL_23A048989</name>
</gene>
<dbReference type="Pfam" id="PF01448">
    <property type="entry name" value="ELM2"/>
    <property type="match status" value="1"/>
</dbReference>
<evidence type="ECO:0000256" key="3">
    <source>
        <dbReference type="ARBA" id="ARBA00023242"/>
    </source>
</evidence>
<dbReference type="SMART" id="SM00355">
    <property type="entry name" value="ZnF_C2H2"/>
    <property type="match status" value="3"/>
</dbReference>
<dbReference type="InterPro" id="IPR051066">
    <property type="entry name" value="Trans_reg/Corepressor"/>
</dbReference>
<dbReference type="Pfam" id="PF00096">
    <property type="entry name" value="zf-C2H2"/>
    <property type="match status" value="2"/>
</dbReference>
<feature type="domain" description="ELM2" evidence="7">
    <location>
        <begin position="804"/>
        <end position="846"/>
    </location>
</feature>
<dbReference type="SMART" id="SM01189">
    <property type="entry name" value="ELM2"/>
    <property type="match status" value="1"/>
</dbReference>
<dbReference type="Proteomes" id="UP001295444">
    <property type="component" value="Chromosome 09"/>
</dbReference>
<keyword evidence="4" id="KW-0479">Metal-binding</keyword>
<evidence type="ECO:0000256" key="1">
    <source>
        <dbReference type="ARBA" id="ARBA00023015"/>
    </source>
</evidence>
<dbReference type="AlphaFoldDB" id="A0AAD1WJI9"/>
<dbReference type="GO" id="GO:0008270">
    <property type="term" value="F:zinc ion binding"/>
    <property type="evidence" value="ECO:0007669"/>
    <property type="project" value="UniProtKB-KW"/>
</dbReference>
<feature type="domain" description="C2H2-type" evidence="6">
    <location>
        <begin position="131"/>
        <end position="158"/>
    </location>
</feature>